<evidence type="ECO:0000313" key="2">
    <source>
        <dbReference type="Proteomes" id="UP001229313"/>
    </source>
</evidence>
<name>A0ABY9PDW6_9GAMM</name>
<dbReference type="Proteomes" id="UP001229313">
    <property type="component" value="Chromosome"/>
</dbReference>
<proteinExistence type="predicted"/>
<gene>
    <name evidence="1" type="ORF">RDV84_10615</name>
</gene>
<accession>A0ABY9PDW6</accession>
<evidence type="ECO:0000313" key="1">
    <source>
        <dbReference type="EMBL" id="WMT05270.1"/>
    </source>
</evidence>
<protein>
    <submittedName>
        <fullName evidence="1">Uncharacterized protein</fullName>
    </submittedName>
</protein>
<dbReference type="RefSeq" id="WP_309153384.1">
    <property type="nucleotide sequence ID" value="NZ_CP133568.1"/>
</dbReference>
<sequence>MFYSRQGEYLTVSRITGPRHNLLQLRLTQDPNAEPRVERMPAVGTCVHGPLSDQAVLDAVMAGIAHANAELGTAYAIDRARFIDNDCPPEGVYGMLAALVIRRLHSGGEFVAS</sequence>
<keyword evidence="2" id="KW-1185">Reference proteome</keyword>
<reference evidence="1 2" key="1">
    <citation type="submission" date="2023-08" db="EMBL/GenBank/DDBJ databases">
        <title>The whole genome sequence of Lysobacter yananisis.</title>
        <authorList>
            <person name="Sun H."/>
        </authorList>
    </citation>
    <scope>NUCLEOTIDE SEQUENCE [LARGE SCALE GENOMIC DNA]</scope>
    <source>
        <strain evidence="1 2">SNNU513</strain>
    </source>
</reference>
<dbReference type="EMBL" id="CP133568">
    <property type="protein sequence ID" value="WMT05270.1"/>
    <property type="molecule type" value="Genomic_DNA"/>
</dbReference>
<organism evidence="1 2">
    <name type="scientific">Lysobacter yananisis</name>
    <dbReference type="NCBI Taxonomy" id="1003114"/>
    <lineage>
        <taxon>Bacteria</taxon>
        <taxon>Pseudomonadati</taxon>
        <taxon>Pseudomonadota</taxon>
        <taxon>Gammaproteobacteria</taxon>
        <taxon>Lysobacterales</taxon>
        <taxon>Lysobacteraceae</taxon>
        <taxon>Lysobacter</taxon>
    </lineage>
</organism>